<dbReference type="Proteomes" id="UP000294134">
    <property type="component" value="Segment"/>
</dbReference>
<organism evidence="1 2">
    <name type="scientific">Pseudomonas phage Psa21</name>
    <dbReference type="NCBI Taxonomy" id="2530023"/>
    <lineage>
        <taxon>Viruses</taxon>
        <taxon>Duplodnaviria</taxon>
        <taxon>Heunggongvirae</taxon>
        <taxon>Uroviricota</taxon>
        <taxon>Caudoviricetes</taxon>
        <taxon>Chimalliviridae</taxon>
        <taxon>Tepukevirus</taxon>
        <taxon>Tepukevirus Psa21</taxon>
    </lineage>
</organism>
<dbReference type="EMBL" id="MK552327">
    <property type="protein sequence ID" value="QBJ02700.1"/>
    <property type="molecule type" value="Genomic_DNA"/>
</dbReference>
<gene>
    <name evidence="1" type="ORF">PSA21_173</name>
</gene>
<keyword evidence="2" id="KW-1185">Reference proteome</keyword>
<reference evidence="1 2" key="1">
    <citation type="submission" date="2019-02" db="EMBL/GenBank/DDBJ databases">
        <authorList>
            <person name="Frampton R.A."/>
            <person name="Wojtus J.K."/>
            <person name="Fineran P.C."/>
            <person name="Hendrickson H.L."/>
        </authorList>
    </citation>
    <scope>NUCLEOTIDE SEQUENCE [LARGE SCALE GENOMIC DNA]</scope>
</reference>
<evidence type="ECO:0000313" key="2">
    <source>
        <dbReference type="Proteomes" id="UP000294134"/>
    </source>
</evidence>
<proteinExistence type="predicted"/>
<evidence type="ECO:0000313" key="1">
    <source>
        <dbReference type="EMBL" id="QBJ02700.1"/>
    </source>
</evidence>
<accession>A0A481W4K2</accession>
<protein>
    <submittedName>
        <fullName evidence="1">Uncharacterized protein</fullName>
    </submittedName>
</protein>
<sequence length="543" mass="62850">MPDPKLLAGIKARNPRMNPILANGIAVDQMMSVDPETGMNQTRREIDKIMAINANIWPADFKYVGNTLVTPWKHFEEVTREYGSKRIANIAKTDTYMVNLNFTYKGEALFPRPLLLPNIRDGGITTLNGANYTVSPVSKDVAFSVLNGSIFIPLRRTKLTFKQKSHHYFCNGNRKIMYVIWSQIHNEMGKRTKKDYDKRDRIESSLAQYFFAQFGVTQTFKKWANADVQVGYLKDFPPEKYPRDQWNVYQSAHLTDKHPTGDHVLVVPADQENDLVMRLVAGYWYVVDTFPNRFVEPHYADSIDLWRIILGHMVFGDFEHQGKVAENIKSHMYSLETTLDEMTMEELHSVGIRANDIWELFHSIMTDMAHHLYASDIDETSMYNKRLTVLPYAMEDFNYAVSMFSYMFQGRRDKTEWSLQELNDGLKRSFKLNTAIRKLTSEHGEFDTLSMPGSNKVIRCTSILVPQDRAKSALAHNKSLLADNTRLLNASIAEVCQYRNQPKNNPDGRGRLNLFTKFRHDGLIERREEVRERIDEAQARFSR</sequence>
<name>A0A481W4K2_9CAUD</name>